<accession>A0ABN6RM95</accession>
<evidence type="ECO:0008006" key="3">
    <source>
        <dbReference type="Google" id="ProtNLM"/>
    </source>
</evidence>
<dbReference type="RefSeq" id="WP_264778283.1">
    <property type="nucleotide sequence ID" value="NZ_AP026562.1"/>
</dbReference>
<dbReference type="InterPro" id="IPR036388">
    <property type="entry name" value="WH-like_DNA-bd_sf"/>
</dbReference>
<sequence length="162" mass="18519">MPRALRSNAQIVRDPEVVALLDGRRGRYFEPFLGQACTVPEAASSCGLRPNTMNYWVRKFERLGVVRASGVRKEGGRRVRTYRLVADQLVLLPPAAVSVPGEESPRREWDPLWERFMRGAVHTSLELADVWVARLYRDEGGRPRRDNFPRWHLDPSPSRPSA</sequence>
<gene>
    <name evidence="1" type="ORF">DAETH_44190</name>
</gene>
<proteinExistence type="predicted"/>
<reference evidence="1" key="1">
    <citation type="submission" date="2022-07" db="EMBL/GenBank/DDBJ databases">
        <title>Complete Genome Sequence of the Radioresistant Bacterium Deinococcus aetherius ST0316, Isolated from the Air Dust collected in Lower Stratosphere above Japan.</title>
        <authorList>
            <person name="Satoh K."/>
            <person name="Hagiwara K."/>
            <person name="Katsumata K."/>
            <person name="Kubo A."/>
            <person name="Yokobori S."/>
            <person name="Yamagishi A."/>
            <person name="Oono Y."/>
            <person name="Narumi I."/>
        </authorList>
    </citation>
    <scope>NUCLEOTIDE SEQUENCE</scope>
    <source>
        <strain evidence="1">ST0316</strain>
        <plasmid evidence="1">pDAETH-2</plasmid>
    </source>
</reference>
<dbReference type="SUPFAM" id="SSF46785">
    <property type="entry name" value="Winged helix' DNA-binding domain"/>
    <property type="match status" value="1"/>
</dbReference>
<protein>
    <recommendedName>
        <fullName evidence="3">Helix-turn-helix domain-containing protein</fullName>
    </recommendedName>
</protein>
<dbReference type="InterPro" id="IPR036390">
    <property type="entry name" value="WH_DNA-bd_sf"/>
</dbReference>
<name>A0ABN6RM95_9DEIO</name>
<geneLocation type="plasmid" evidence="1 2">
    <name>pDAETH-2</name>
</geneLocation>
<dbReference type="Gene3D" id="1.10.10.10">
    <property type="entry name" value="Winged helix-like DNA-binding domain superfamily/Winged helix DNA-binding domain"/>
    <property type="match status" value="1"/>
</dbReference>
<evidence type="ECO:0000313" key="2">
    <source>
        <dbReference type="Proteomes" id="UP001064971"/>
    </source>
</evidence>
<keyword evidence="2" id="KW-1185">Reference proteome</keyword>
<organism evidence="1 2">
    <name type="scientific">Deinococcus aetherius</name>
    <dbReference type="NCBI Taxonomy" id="200252"/>
    <lineage>
        <taxon>Bacteria</taxon>
        <taxon>Thermotogati</taxon>
        <taxon>Deinococcota</taxon>
        <taxon>Deinococci</taxon>
        <taxon>Deinococcales</taxon>
        <taxon>Deinococcaceae</taxon>
        <taxon>Deinococcus</taxon>
    </lineage>
</organism>
<dbReference type="EMBL" id="AP026562">
    <property type="protein sequence ID" value="BDP44450.1"/>
    <property type="molecule type" value="Genomic_DNA"/>
</dbReference>
<keyword evidence="1" id="KW-0614">Plasmid</keyword>
<evidence type="ECO:0000313" key="1">
    <source>
        <dbReference type="EMBL" id="BDP44450.1"/>
    </source>
</evidence>
<dbReference type="Proteomes" id="UP001064971">
    <property type="component" value="Plasmid pDAETH-2"/>
</dbReference>